<sequence length="68" mass="7062">MSKNIRVLNAGPSVLMIDSAGHSLEGSASASVDPEDPIAARHLDAGRLVRIETPKTSKTTTSESGDSK</sequence>
<protein>
    <submittedName>
        <fullName evidence="2">Uncharacterized protein</fullName>
    </submittedName>
</protein>
<name>A0AA49BRM0_9CAUD</name>
<dbReference type="EMBL" id="OL742560">
    <property type="protein sequence ID" value="UKH48300.1"/>
    <property type="molecule type" value="Genomic_DNA"/>
</dbReference>
<organism evidence="2 3">
    <name type="scientific">Arthrobacter phage Lilmac1015</name>
    <dbReference type="NCBI Taxonomy" id="2912653"/>
    <lineage>
        <taxon>Viruses</taxon>
        <taxon>Duplodnaviria</taxon>
        <taxon>Heunggongvirae</taxon>
        <taxon>Uroviricota</taxon>
        <taxon>Caudoviricetes</taxon>
        <taxon>Berryhillviridae</taxon>
        <taxon>Lilmacvirus</taxon>
        <taxon>Lilmacvirus lilmac1015</taxon>
    </lineage>
</organism>
<dbReference type="Proteomes" id="UP001179340">
    <property type="component" value="Segment"/>
</dbReference>
<evidence type="ECO:0000313" key="2">
    <source>
        <dbReference type="EMBL" id="UKH48300.1"/>
    </source>
</evidence>
<reference evidence="2" key="1">
    <citation type="submission" date="2021-12" db="EMBL/GenBank/DDBJ databases">
        <authorList>
            <person name="Isenhart S.H."/>
            <person name="Brown D.K."/>
            <person name="Allen M.J."/>
            <person name="Garcia C.A."/>
            <person name="Bollivar D.W."/>
            <person name="Garlena R.A."/>
            <person name="Russell D.A."/>
            <person name="Jacobs-Sera D."/>
            <person name="Hatfull G.F."/>
        </authorList>
    </citation>
    <scope>NUCLEOTIDE SEQUENCE</scope>
</reference>
<feature type="compositionally biased region" description="Basic and acidic residues" evidence="1">
    <location>
        <begin position="43"/>
        <end position="55"/>
    </location>
</feature>
<feature type="region of interest" description="Disordered" evidence="1">
    <location>
        <begin position="43"/>
        <end position="68"/>
    </location>
</feature>
<feature type="compositionally biased region" description="Low complexity" evidence="1">
    <location>
        <begin position="56"/>
        <end position="68"/>
    </location>
</feature>
<evidence type="ECO:0000313" key="3">
    <source>
        <dbReference type="Proteomes" id="UP001179340"/>
    </source>
</evidence>
<accession>A0AA49BRM0</accession>
<proteinExistence type="predicted"/>
<evidence type="ECO:0000256" key="1">
    <source>
        <dbReference type="SAM" id="MobiDB-lite"/>
    </source>
</evidence>
<gene>
    <name evidence="2" type="primary">13</name>
    <name evidence="2" type="ORF">SEA_LILMAC1015_13</name>
</gene>
<keyword evidence="3" id="KW-1185">Reference proteome</keyword>